<name>A0A0F0KTX4_9MICO</name>
<dbReference type="PATRIC" id="fig|582680.7.peg.1940"/>
<feature type="transmembrane region" description="Helical" evidence="2">
    <location>
        <begin position="74"/>
        <end position="107"/>
    </location>
</feature>
<evidence type="ECO:0000256" key="1">
    <source>
        <dbReference type="SAM" id="MobiDB-lite"/>
    </source>
</evidence>
<dbReference type="Proteomes" id="UP000033448">
    <property type="component" value="Unassembled WGS sequence"/>
</dbReference>
<keyword evidence="2" id="KW-1133">Transmembrane helix</keyword>
<reference evidence="3 5" key="1">
    <citation type="submission" date="2015-02" db="EMBL/GenBank/DDBJ databases">
        <title>Draft genome sequences of ten Microbacterium spp. with emphasis on heavy metal contaminated environments.</title>
        <authorList>
            <person name="Corretto E."/>
        </authorList>
    </citation>
    <scope>NUCLEOTIDE SEQUENCE [LARGE SCALE GENOMIC DNA]</scope>
    <source>
        <strain evidence="3 5">DSM 23848</strain>
    </source>
</reference>
<keyword evidence="5" id="KW-1185">Reference proteome</keyword>
<gene>
    <name evidence="3" type="ORF">RL72_01891</name>
    <name evidence="4" type="ORF">SAMN04488591_1579</name>
</gene>
<accession>A0A1I6GUI8</accession>
<dbReference type="RefSeq" id="WP_156156762.1">
    <property type="nucleotide sequence ID" value="NZ_JYIT01000075.1"/>
</dbReference>
<dbReference type="EMBL" id="FOYR01000001">
    <property type="protein sequence ID" value="SFR45786.1"/>
    <property type="molecule type" value="Genomic_DNA"/>
</dbReference>
<evidence type="ECO:0000313" key="6">
    <source>
        <dbReference type="Proteomes" id="UP000198877"/>
    </source>
</evidence>
<reference evidence="4" key="2">
    <citation type="submission" date="2016-10" db="EMBL/GenBank/DDBJ databases">
        <authorList>
            <person name="de Groot N.N."/>
        </authorList>
    </citation>
    <scope>NUCLEOTIDE SEQUENCE [LARGE SCALE GENOMIC DNA]</scope>
    <source>
        <strain evidence="4">CL127</strain>
    </source>
</reference>
<dbReference type="AlphaFoldDB" id="A0A0F0KTX4"/>
<evidence type="ECO:0000313" key="5">
    <source>
        <dbReference type="Proteomes" id="UP000033448"/>
    </source>
</evidence>
<feature type="transmembrane region" description="Helical" evidence="2">
    <location>
        <begin position="119"/>
        <end position="140"/>
    </location>
</feature>
<dbReference type="OrthoDB" id="5084049at2"/>
<feature type="compositionally biased region" description="Basic and acidic residues" evidence="1">
    <location>
        <begin position="40"/>
        <end position="57"/>
    </location>
</feature>
<evidence type="ECO:0008006" key="7">
    <source>
        <dbReference type="Google" id="ProtNLM"/>
    </source>
</evidence>
<feature type="region of interest" description="Disordered" evidence="1">
    <location>
        <begin position="1"/>
        <end position="66"/>
    </location>
</feature>
<dbReference type="EMBL" id="JYIT01000075">
    <property type="protein sequence ID" value="KJL23939.1"/>
    <property type="molecule type" value="Genomic_DNA"/>
</dbReference>
<evidence type="ECO:0000256" key="2">
    <source>
        <dbReference type="SAM" id="Phobius"/>
    </source>
</evidence>
<sequence length="146" mass="15692">MMTETGGKDPDRYTRLPTAPVPAVVESGPLLDAPAPDPVELERDGETVHEEHWHPTDGTELPAHPASEPRLAPWALLSAIVALFASLFVGWGIPVAIVSVAAAIMSLRRPGESRSMSVWALALGILATLYSAGWLLWAAYRFGWLG</sequence>
<reference evidence="6" key="3">
    <citation type="submission" date="2016-10" db="EMBL/GenBank/DDBJ databases">
        <authorList>
            <person name="Varghese N."/>
            <person name="Submissions S."/>
        </authorList>
    </citation>
    <scope>NUCLEOTIDE SEQUENCE [LARGE SCALE GENOMIC DNA]</scope>
    <source>
        <strain evidence="6">CL127</strain>
    </source>
</reference>
<keyword evidence="2" id="KW-0812">Transmembrane</keyword>
<organism evidence="3 5">
    <name type="scientific">Microbacterium azadirachtae</name>
    <dbReference type="NCBI Taxonomy" id="582680"/>
    <lineage>
        <taxon>Bacteria</taxon>
        <taxon>Bacillati</taxon>
        <taxon>Actinomycetota</taxon>
        <taxon>Actinomycetes</taxon>
        <taxon>Micrococcales</taxon>
        <taxon>Microbacteriaceae</taxon>
        <taxon>Microbacterium</taxon>
    </lineage>
</organism>
<accession>A0A0F0KTX4</accession>
<proteinExistence type="predicted"/>
<evidence type="ECO:0000313" key="4">
    <source>
        <dbReference type="EMBL" id="SFR45786.1"/>
    </source>
</evidence>
<protein>
    <recommendedName>
        <fullName evidence="7">DUF4190 domain-containing protein</fullName>
    </recommendedName>
</protein>
<keyword evidence="2" id="KW-0472">Membrane</keyword>
<feature type="compositionally biased region" description="Basic and acidic residues" evidence="1">
    <location>
        <begin position="1"/>
        <end position="14"/>
    </location>
</feature>
<evidence type="ECO:0000313" key="3">
    <source>
        <dbReference type="EMBL" id="KJL23939.1"/>
    </source>
</evidence>
<dbReference type="Proteomes" id="UP000198877">
    <property type="component" value="Unassembled WGS sequence"/>
</dbReference>